<dbReference type="Gene3D" id="1.10.10.10">
    <property type="entry name" value="Winged helix-like DNA-binding domain superfamily/Winged helix DNA-binding domain"/>
    <property type="match status" value="1"/>
</dbReference>
<evidence type="ECO:0000313" key="5">
    <source>
        <dbReference type="EMBL" id="MRG59761.1"/>
    </source>
</evidence>
<name>A0A6I2F639_9MICO</name>
<dbReference type="Proteomes" id="UP000431080">
    <property type="component" value="Unassembled WGS sequence"/>
</dbReference>
<organism evidence="5 6">
    <name type="scientific">Agromyces agglutinans</name>
    <dbReference type="NCBI Taxonomy" id="2662258"/>
    <lineage>
        <taxon>Bacteria</taxon>
        <taxon>Bacillati</taxon>
        <taxon>Actinomycetota</taxon>
        <taxon>Actinomycetes</taxon>
        <taxon>Micrococcales</taxon>
        <taxon>Microbacteriaceae</taxon>
        <taxon>Agromyces</taxon>
    </lineage>
</organism>
<keyword evidence="1" id="KW-0805">Transcription regulation</keyword>
<dbReference type="SMART" id="SM00345">
    <property type="entry name" value="HTH_GNTR"/>
    <property type="match status" value="1"/>
</dbReference>
<gene>
    <name evidence="5" type="ORF">GE115_07755</name>
</gene>
<dbReference type="GO" id="GO:0003700">
    <property type="term" value="F:DNA-binding transcription factor activity"/>
    <property type="evidence" value="ECO:0007669"/>
    <property type="project" value="InterPro"/>
</dbReference>
<evidence type="ECO:0000256" key="2">
    <source>
        <dbReference type="ARBA" id="ARBA00023125"/>
    </source>
</evidence>
<dbReference type="PROSITE" id="PS50949">
    <property type="entry name" value="HTH_GNTR"/>
    <property type="match status" value="1"/>
</dbReference>
<accession>A0A6I2F639</accession>
<evidence type="ECO:0000256" key="3">
    <source>
        <dbReference type="ARBA" id="ARBA00023163"/>
    </source>
</evidence>
<dbReference type="InterPro" id="IPR036388">
    <property type="entry name" value="WH-like_DNA-bd_sf"/>
</dbReference>
<dbReference type="InterPro" id="IPR000524">
    <property type="entry name" value="Tscrpt_reg_HTH_GntR"/>
</dbReference>
<dbReference type="Pfam" id="PF00392">
    <property type="entry name" value="GntR"/>
    <property type="match status" value="1"/>
</dbReference>
<evidence type="ECO:0000256" key="1">
    <source>
        <dbReference type="ARBA" id="ARBA00023015"/>
    </source>
</evidence>
<dbReference type="SUPFAM" id="SSF46785">
    <property type="entry name" value="Winged helix' DNA-binding domain"/>
    <property type="match status" value="1"/>
</dbReference>
<reference evidence="5 6" key="1">
    <citation type="submission" date="2019-10" db="EMBL/GenBank/DDBJ databases">
        <authorList>
            <person name="Nie G."/>
            <person name="Ming H."/>
            <person name="Yi B."/>
        </authorList>
    </citation>
    <scope>NUCLEOTIDE SEQUENCE [LARGE SCALE GENOMIC DNA]</scope>
    <source>
        <strain evidence="5 6">CFH 90414</strain>
    </source>
</reference>
<proteinExistence type="predicted"/>
<evidence type="ECO:0000313" key="6">
    <source>
        <dbReference type="Proteomes" id="UP000431080"/>
    </source>
</evidence>
<protein>
    <submittedName>
        <fullName evidence="5">GntR family transcriptional regulator</fullName>
    </submittedName>
</protein>
<dbReference type="CDD" id="cd07377">
    <property type="entry name" value="WHTH_GntR"/>
    <property type="match status" value="1"/>
</dbReference>
<comment type="caution">
    <text evidence="5">The sequence shown here is derived from an EMBL/GenBank/DDBJ whole genome shotgun (WGS) entry which is preliminary data.</text>
</comment>
<dbReference type="PANTHER" id="PTHR38445">
    <property type="entry name" value="HTH-TYPE TRANSCRIPTIONAL REPRESSOR YTRA"/>
    <property type="match status" value="1"/>
</dbReference>
<keyword evidence="2" id="KW-0238">DNA-binding</keyword>
<feature type="domain" description="HTH gntR-type" evidence="4">
    <location>
        <begin position="10"/>
        <end position="78"/>
    </location>
</feature>
<keyword evidence="3" id="KW-0804">Transcription</keyword>
<sequence>MIVVDPGSPTAPYEQIRVGIASAVRAGDLAPGERLPTVRALAADLDLAVNTVGKAYRELERDGVIETRGRLGSFVIGHEESATAVDEQARLAASDFVTRVAELGVEASDALALVRRALRLRD</sequence>
<dbReference type="PANTHER" id="PTHR38445:SF9">
    <property type="entry name" value="HTH-TYPE TRANSCRIPTIONAL REPRESSOR YTRA"/>
    <property type="match status" value="1"/>
</dbReference>
<dbReference type="RefSeq" id="WP_153684193.1">
    <property type="nucleotide sequence ID" value="NZ_WJIF01000003.1"/>
</dbReference>
<dbReference type="EMBL" id="WJIF01000003">
    <property type="protein sequence ID" value="MRG59761.1"/>
    <property type="molecule type" value="Genomic_DNA"/>
</dbReference>
<dbReference type="AlphaFoldDB" id="A0A6I2F639"/>
<dbReference type="InterPro" id="IPR036390">
    <property type="entry name" value="WH_DNA-bd_sf"/>
</dbReference>
<keyword evidence="6" id="KW-1185">Reference proteome</keyword>
<evidence type="ECO:0000259" key="4">
    <source>
        <dbReference type="PROSITE" id="PS50949"/>
    </source>
</evidence>
<dbReference type="GO" id="GO:0003677">
    <property type="term" value="F:DNA binding"/>
    <property type="evidence" value="ECO:0007669"/>
    <property type="project" value="UniProtKB-KW"/>
</dbReference>